<dbReference type="EMBL" id="JABWDY010031388">
    <property type="protein sequence ID" value="KAF5184935.1"/>
    <property type="molecule type" value="Genomic_DNA"/>
</dbReference>
<dbReference type="AlphaFoldDB" id="A0A7J6VL90"/>
<reference evidence="1 2" key="1">
    <citation type="submission" date="2020-06" db="EMBL/GenBank/DDBJ databases">
        <title>Transcriptomic and genomic resources for Thalictrum thalictroides and T. hernandezii: Facilitating candidate gene discovery in an emerging model plant lineage.</title>
        <authorList>
            <person name="Arias T."/>
            <person name="Riano-Pachon D.M."/>
            <person name="Di Stilio V.S."/>
        </authorList>
    </citation>
    <scope>NUCLEOTIDE SEQUENCE [LARGE SCALE GENOMIC DNA]</scope>
    <source>
        <strain evidence="2">cv. WT478/WT964</strain>
        <tissue evidence="1">Leaves</tissue>
    </source>
</reference>
<name>A0A7J6VL90_THATH</name>
<proteinExistence type="predicted"/>
<comment type="caution">
    <text evidence="1">The sequence shown here is derived from an EMBL/GenBank/DDBJ whole genome shotgun (WGS) entry which is preliminary data.</text>
</comment>
<organism evidence="1 2">
    <name type="scientific">Thalictrum thalictroides</name>
    <name type="common">Rue-anemone</name>
    <name type="synonym">Anemone thalictroides</name>
    <dbReference type="NCBI Taxonomy" id="46969"/>
    <lineage>
        <taxon>Eukaryota</taxon>
        <taxon>Viridiplantae</taxon>
        <taxon>Streptophyta</taxon>
        <taxon>Embryophyta</taxon>
        <taxon>Tracheophyta</taxon>
        <taxon>Spermatophyta</taxon>
        <taxon>Magnoliopsida</taxon>
        <taxon>Ranunculales</taxon>
        <taxon>Ranunculaceae</taxon>
        <taxon>Thalictroideae</taxon>
        <taxon>Thalictrum</taxon>
    </lineage>
</organism>
<evidence type="ECO:0000313" key="2">
    <source>
        <dbReference type="Proteomes" id="UP000554482"/>
    </source>
</evidence>
<protein>
    <submittedName>
        <fullName evidence="1">Uncharacterized protein</fullName>
    </submittedName>
</protein>
<dbReference type="Proteomes" id="UP000554482">
    <property type="component" value="Unassembled WGS sequence"/>
</dbReference>
<keyword evidence="2" id="KW-1185">Reference proteome</keyword>
<sequence>MQPFPPPAANANALAGWMANATAASSVQSVVVAASSIHMLPNQGKFSIRLYFGKQGAHRLLHLRS</sequence>
<accession>A0A7J6VL90</accession>
<feature type="non-terminal residue" evidence="1">
    <location>
        <position position="1"/>
    </location>
</feature>
<gene>
    <name evidence="1" type="ORF">FRX31_025478</name>
</gene>
<evidence type="ECO:0000313" key="1">
    <source>
        <dbReference type="EMBL" id="KAF5184935.1"/>
    </source>
</evidence>